<name>A0A8S1HKL2_9PELO</name>
<feature type="region of interest" description="Disordered" evidence="1">
    <location>
        <begin position="132"/>
        <end position="157"/>
    </location>
</feature>
<keyword evidence="3" id="KW-1185">Reference proteome</keyword>
<organism evidence="2 3">
    <name type="scientific">Caenorhabditis auriculariae</name>
    <dbReference type="NCBI Taxonomy" id="2777116"/>
    <lineage>
        <taxon>Eukaryota</taxon>
        <taxon>Metazoa</taxon>
        <taxon>Ecdysozoa</taxon>
        <taxon>Nematoda</taxon>
        <taxon>Chromadorea</taxon>
        <taxon>Rhabditida</taxon>
        <taxon>Rhabditina</taxon>
        <taxon>Rhabditomorpha</taxon>
        <taxon>Rhabditoidea</taxon>
        <taxon>Rhabditidae</taxon>
        <taxon>Peloderinae</taxon>
        <taxon>Caenorhabditis</taxon>
    </lineage>
</organism>
<gene>
    <name evidence="2" type="ORF">CAUJ_LOCUS13002</name>
</gene>
<comment type="caution">
    <text evidence="2">The sequence shown here is derived from an EMBL/GenBank/DDBJ whole genome shotgun (WGS) entry which is preliminary data.</text>
</comment>
<dbReference type="EMBL" id="CAJGYM010000085">
    <property type="protein sequence ID" value="CAD6197092.1"/>
    <property type="molecule type" value="Genomic_DNA"/>
</dbReference>
<accession>A0A8S1HKL2</accession>
<evidence type="ECO:0000256" key="1">
    <source>
        <dbReference type="SAM" id="MobiDB-lite"/>
    </source>
</evidence>
<dbReference type="AlphaFoldDB" id="A0A8S1HKL2"/>
<dbReference type="Proteomes" id="UP000835052">
    <property type="component" value="Unassembled WGS sequence"/>
</dbReference>
<evidence type="ECO:0000313" key="2">
    <source>
        <dbReference type="EMBL" id="CAD6197092.1"/>
    </source>
</evidence>
<reference evidence="2" key="1">
    <citation type="submission" date="2020-10" db="EMBL/GenBank/DDBJ databases">
        <authorList>
            <person name="Kikuchi T."/>
        </authorList>
    </citation>
    <scope>NUCLEOTIDE SEQUENCE</scope>
    <source>
        <strain evidence="2">NKZ352</strain>
    </source>
</reference>
<feature type="compositionally biased region" description="Polar residues" evidence="1">
    <location>
        <begin position="1"/>
        <end position="27"/>
    </location>
</feature>
<feature type="compositionally biased region" description="Polar residues" evidence="1">
    <location>
        <begin position="139"/>
        <end position="148"/>
    </location>
</feature>
<protein>
    <submittedName>
        <fullName evidence="2">Uncharacterized protein</fullName>
    </submittedName>
</protein>
<sequence length="225" mass="24599">MIQISPQIGDPTGNSDSWEAQKVHSNNGGVGTAAAARQTPVVEVGDARLCSPARRRAATRRVLQRGNGDRVVAASPSIAFSLAPSDLRRLSSFDVRGEEELRHGEAQLFCVFGFLTSPNILVLLRMSRREMGGGRRSQLSDTRLSSDVSRPDRLAPKKPSVLDAKTWDRSELTRLILDRTTLTGADYTTKQPIKHQKIAKKHVIETDWASAGYVGAQQLSPSVEI</sequence>
<evidence type="ECO:0000313" key="3">
    <source>
        <dbReference type="Proteomes" id="UP000835052"/>
    </source>
</evidence>
<proteinExistence type="predicted"/>
<feature type="region of interest" description="Disordered" evidence="1">
    <location>
        <begin position="1"/>
        <end position="34"/>
    </location>
</feature>